<organism evidence="2 3">
    <name type="scientific">Loofah witches'-broom phytoplasma</name>
    <dbReference type="NCBI Taxonomy" id="35773"/>
    <lineage>
        <taxon>Bacteria</taxon>
        <taxon>Bacillati</taxon>
        <taxon>Mycoplasmatota</taxon>
        <taxon>Mollicutes</taxon>
        <taxon>Acholeplasmatales</taxon>
        <taxon>Acholeplasmataceae</taxon>
        <taxon>Candidatus Phytoplasma</taxon>
        <taxon>16SrVIII (Loofah witches'-broom group)</taxon>
    </lineage>
</organism>
<evidence type="ECO:0000313" key="2">
    <source>
        <dbReference type="EMBL" id="QTX02577.1"/>
    </source>
</evidence>
<keyword evidence="1" id="KW-1133">Transmembrane helix</keyword>
<keyword evidence="1" id="KW-0472">Membrane</keyword>
<dbReference type="Proteomes" id="UP000672038">
    <property type="component" value="Chromosome"/>
</dbReference>
<protein>
    <submittedName>
        <fullName evidence="2">Uncharacterized protein</fullName>
    </submittedName>
</protein>
<reference evidence="2" key="1">
    <citation type="submission" date="2020-06" db="EMBL/GenBank/DDBJ databases">
        <title>Complete genome sequence of Candidatus Phytoplasma luffae NCHU2019.</title>
        <authorList>
            <person name="Cho S.-T."/>
            <person name="Tan C.-M."/>
            <person name="Li J.-R."/>
            <person name="Chien Y.-Y."/>
            <person name="Chiu Y.-C."/>
            <person name="Yang J.-Y."/>
            <person name="Kuo C.-H."/>
        </authorList>
    </citation>
    <scope>NUCLEOTIDE SEQUENCE</scope>
    <source>
        <strain evidence="2">NCHU2019</strain>
    </source>
</reference>
<sequence>MNINRKFYQNKKKILIILITFFSILAIGIYLWNDYNYSNNEENEKLKQNNTNLEKK</sequence>
<dbReference type="EMBL" id="CP054393">
    <property type="protein sequence ID" value="QTX02577.1"/>
    <property type="molecule type" value="Genomic_DNA"/>
</dbReference>
<proteinExistence type="predicted"/>
<gene>
    <name evidence="2" type="ORF">LFWB_0070</name>
</gene>
<evidence type="ECO:0000313" key="3">
    <source>
        <dbReference type="Proteomes" id="UP000672038"/>
    </source>
</evidence>
<evidence type="ECO:0000256" key="1">
    <source>
        <dbReference type="SAM" id="Phobius"/>
    </source>
</evidence>
<name>A0A975FIT8_LOWBP</name>
<feature type="transmembrane region" description="Helical" evidence="1">
    <location>
        <begin position="14"/>
        <end position="32"/>
    </location>
</feature>
<dbReference type="KEGG" id="pluf:LFWB_0070"/>
<keyword evidence="3" id="KW-1185">Reference proteome</keyword>
<dbReference type="RefSeq" id="WP_210954702.1">
    <property type="nucleotide sequence ID" value="NZ_CP054393.1"/>
</dbReference>
<keyword evidence="1" id="KW-0812">Transmembrane</keyword>
<dbReference type="AlphaFoldDB" id="A0A975FIT8"/>
<accession>A0A975FIT8</accession>